<sequence>MSSTRPTHVAQGDADSLPPPEQEAAAPGPSTLPRQSHSQSGVAPSPALLHSQTSDDHSRPLRRTFIGQLPAAAASTAAPHPTPLWPFGKQRARSGLEEDEERERIRIRELFFRRGGSWSEWEGDLGRNFLDRWAFLTRGSSDALPSYRGGHAVKRKGKGKDKREWVGRTFDVGTEFWDVVDHQLHAPPSARPGDHHVDAPEGGAGLRTLRVGQSTSDAAVARADGADGCGQGLGEDEDEERGVGKAKAQHLHASPPQALYTADAEHPGPGAPTLSLTHAGDADIPEETGEQAQERTPSEPRRSSDTAPSTLPLLPSLPPAPAPAPGEDTRPGGRLKSLRSALRSAGRTKGRRGRKNVSFPSASPTAEQLPQPTPPAEAAQDGTEPPATPSSVLERRGSQIPRTSAGSSAAAAEEADELRDVVLRDRMLLRALYTRSEDLPRLYDEEEARRHPDARGEDWAERLVVWRGRERRQVEIYEDHTFPAVSKWNGRKRLAFVIPLHAPGTALSLYSATDVSFCLTCARAPPESLASRARFRLASTGTNIFIFKPRSRSRALDWMWKLWRAMGGSIPRHLDVQVPALDTRVRIFVPALDPLSLTRHDVLDTCLEHILAVPDYAGLLQPALSAGSQPELCWRSGLTLDWLWLSTDVSGRPHAWELLNALVLRQARRPTHLELRLAEHYPTKVALADGTVLAEPPAAEGYLHRYYLSPSRTSRRRVYVASNDGNLMFSPQHAVRPPAPPGLPPVDGQSDAQRKLAWARFRAQDTARQAENILAAEEYIDLRDVLIIRWAEALTPFKSEDVSKDSGNIPDVHEGWEQELHREHTEDLEAPSGAVGGMKHELRLRRSFELVLRSGMVIRMEAHTRRNASEWIHHLKRLVSYWTRQHRVWARFEMDVTYGVDEHRDGVLRPATAVGWYPRPAEPVDPDAGSALLPGYWHWCVLDGCRAIIKAGRLFQKTGYRKQFTHMYHILVRGHLMQFKLTSPANSSAYRVVSSIPLTDAYVYSGQSAMASMPPSEDDQQGRVITRYYRDGFEGRDSDEDTTFIIWYRDVNVESRPVPKPPENAIGSAHVEKGEEPQAGQIPSLKDKNRLLICRARSKLERDTWCWALNVEIERLVRAAVARERALREDGAIIQS</sequence>
<dbReference type="PANTHER" id="PTHR28076">
    <property type="entry name" value="SPORULATION-SPECIFIC PROTEIN 71"/>
    <property type="match status" value="1"/>
</dbReference>
<dbReference type="Pfam" id="PF15404">
    <property type="entry name" value="PH_4"/>
    <property type="match status" value="1"/>
</dbReference>
<evidence type="ECO:0000256" key="1">
    <source>
        <dbReference type="SAM" id="MobiDB-lite"/>
    </source>
</evidence>
<dbReference type="GO" id="GO:1902657">
    <property type="term" value="P:protein localization to prospore membrane"/>
    <property type="evidence" value="ECO:0007669"/>
    <property type="project" value="InterPro"/>
</dbReference>
<feature type="region of interest" description="Disordered" evidence="1">
    <location>
        <begin position="1"/>
        <end position="100"/>
    </location>
</feature>
<name>A0A165E1S4_9BASI</name>
<evidence type="ECO:0000313" key="3">
    <source>
        <dbReference type="EMBL" id="KZT53929.1"/>
    </source>
</evidence>
<feature type="compositionally biased region" description="Polar residues" evidence="1">
    <location>
        <begin position="32"/>
        <end position="42"/>
    </location>
</feature>
<dbReference type="InterPro" id="IPR039486">
    <property type="entry name" value="Mug56/Spo71_PH"/>
</dbReference>
<evidence type="ECO:0000259" key="2">
    <source>
        <dbReference type="PROSITE" id="PS50003"/>
    </source>
</evidence>
<feature type="region of interest" description="Disordered" evidence="1">
    <location>
        <begin position="1058"/>
        <end position="1082"/>
    </location>
</feature>
<proteinExistence type="predicted"/>
<keyword evidence="4" id="KW-1185">Reference proteome</keyword>
<reference evidence="3 4" key="1">
    <citation type="journal article" date="2016" name="Mol. Biol. Evol.">
        <title>Comparative Genomics of Early-Diverging Mushroom-Forming Fungi Provides Insights into the Origins of Lignocellulose Decay Capabilities.</title>
        <authorList>
            <person name="Nagy L.G."/>
            <person name="Riley R."/>
            <person name="Tritt A."/>
            <person name="Adam C."/>
            <person name="Daum C."/>
            <person name="Floudas D."/>
            <person name="Sun H."/>
            <person name="Yadav J.S."/>
            <person name="Pangilinan J."/>
            <person name="Larsson K.H."/>
            <person name="Matsuura K."/>
            <person name="Barry K."/>
            <person name="Labutti K."/>
            <person name="Kuo R."/>
            <person name="Ohm R.A."/>
            <person name="Bhattacharya S.S."/>
            <person name="Shirouzu T."/>
            <person name="Yoshinaga Y."/>
            <person name="Martin F.M."/>
            <person name="Grigoriev I.V."/>
            <person name="Hibbett D.S."/>
        </authorList>
    </citation>
    <scope>NUCLEOTIDE SEQUENCE [LARGE SCALE GENOMIC DNA]</scope>
    <source>
        <strain evidence="3 4">HHB12733</strain>
    </source>
</reference>
<feature type="compositionally biased region" description="Pro residues" evidence="1">
    <location>
        <begin position="315"/>
        <end position="324"/>
    </location>
</feature>
<evidence type="ECO:0000313" key="4">
    <source>
        <dbReference type="Proteomes" id="UP000076842"/>
    </source>
</evidence>
<feature type="compositionally biased region" description="Polar residues" evidence="1">
    <location>
        <begin position="358"/>
        <end position="370"/>
    </location>
</feature>
<dbReference type="SMART" id="SM00233">
    <property type="entry name" value="PH"/>
    <property type="match status" value="2"/>
</dbReference>
<protein>
    <recommendedName>
        <fullName evidence="2">PH domain-containing protein</fullName>
    </recommendedName>
</protein>
<dbReference type="OrthoDB" id="5579281at2759"/>
<gene>
    <name evidence="3" type="ORF">CALCODRAFT_485938</name>
</gene>
<dbReference type="InterPro" id="IPR040345">
    <property type="entry name" value="Mug56/Spo71"/>
</dbReference>
<feature type="domain" description="PH" evidence="2">
    <location>
        <begin position="696"/>
        <end position="880"/>
    </location>
</feature>
<dbReference type="InterPro" id="IPR057379">
    <property type="entry name" value="PH_SPO71"/>
</dbReference>
<feature type="compositionally biased region" description="Basic and acidic residues" evidence="1">
    <location>
        <begin position="292"/>
        <end position="304"/>
    </location>
</feature>
<dbReference type="SUPFAM" id="SSF50729">
    <property type="entry name" value="PH domain-like"/>
    <property type="match status" value="1"/>
</dbReference>
<dbReference type="STRING" id="1353952.A0A165E1S4"/>
<dbReference type="InterPro" id="IPR001849">
    <property type="entry name" value="PH_domain"/>
</dbReference>
<feature type="compositionally biased region" description="Low complexity" evidence="1">
    <location>
        <begin position="70"/>
        <end position="79"/>
    </location>
</feature>
<accession>A0A165E1S4</accession>
<feature type="compositionally biased region" description="Basic residues" evidence="1">
    <location>
        <begin position="346"/>
        <end position="355"/>
    </location>
</feature>
<dbReference type="Pfam" id="PF23207">
    <property type="entry name" value="PH_SPO71"/>
    <property type="match status" value="1"/>
</dbReference>
<feature type="region of interest" description="Disordered" evidence="1">
    <location>
        <begin position="186"/>
        <end position="416"/>
    </location>
</feature>
<dbReference type="AlphaFoldDB" id="A0A165E1S4"/>
<dbReference type="PANTHER" id="PTHR28076:SF1">
    <property type="entry name" value="PROSPORE MEMBRANE ADAPTER PROTEIN SPO71"/>
    <property type="match status" value="1"/>
</dbReference>
<dbReference type="Proteomes" id="UP000076842">
    <property type="component" value="Unassembled WGS sequence"/>
</dbReference>
<dbReference type="EMBL" id="KV424025">
    <property type="protein sequence ID" value="KZT53929.1"/>
    <property type="molecule type" value="Genomic_DNA"/>
</dbReference>
<dbReference type="PROSITE" id="PS50003">
    <property type="entry name" value="PH_DOMAIN"/>
    <property type="match status" value="1"/>
</dbReference>
<organism evidence="3 4">
    <name type="scientific">Calocera cornea HHB12733</name>
    <dbReference type="NCBI Taxonomy" id="1353952"/>
    <lineage>
        <taxon>Eukaryota</taxon>
        <taxon>Fungi</taxon>
        <taxon>Dikarya</taxon>
        <taxon>Basidiomycota</taxon>
        <taxon>Agaricomycotina</taxon>
        <taxon>Dacrymycetes</taxon>
        <taxon>Dacrymycetales</taxon>
        <taxon>Dacrymycetaceae</taxon>
        <taxon>Calocera</taxon>
    </lineage>
</organism>
<dbReference type="InParanoid" id="A0A165E1S4"/>